<dbReference type="PANTHER" id="PTHR31515:SF4">
    <property type="entry name" value="TRANSMEMBRANE PROTEIN"/>
    <property type="match status" value="1"/>
</dbReference>
<dbReference type="PANTHER" id="PTHR31515">
    <property type="entry name" value="TRANSMEMBRANE PROTEIN-RELATED"/>
    <property type="match status" value="1"/>
</dbReference>
<organism evidence="3 4">
    <name type="scientific">Stephania yunnanensis</name>
    <dbReference type="NCBI Taxonomy" id="152371"/>
    <lineage>
        <taxon>Eukaryota</taxon>
        <taxon>Viridiplantae</taxon>
        <taxon>Streptophyta</taxon>
        <taxon>Embryophyta</taxon>
        <taxon>Tracheophyta</taxon>
        <taxon>Spermatophyta</taxon>
        <taxon>Magnoliopsida</taxon>
        <taxon>Ranunculales</taxon>
        <taxon>Menispermaceae</taxon>
        <taxon>Menispermoideae</taxon>
        <taxon>Cissampelideae</taxon>
        <taxon>Stephania</taxon>
    </lineage>
</organism>
<reference evidence="3 4" key="1">
    <citation type="submission" date="2024-01" db="EMBL/GenBank/DDBJ databases">
        <title>Genome assemblies of Stephania.</title>
        <authorList>
            <person name="Yang L."/>
        </authorList>
    </citation>
    <scope>NUCLEOTIDE SEQUENCE [LARGE SCALE GENOMIC DNA]</scope>
    <source>
        <strain evidence="3">YNDBR</strain>
        <tissue evidence="3">Leaf</tissue>
    </source>
</reference>
<keyword evidence="1" id="KW-0472">Membrane</keyword>
<dbReference type="EMBL" id="JBBNAF010000009">
    <property type="protein sequence ID" value="KAK9114207.1"/>
    <property type="molecule type" value="Genomic_DNA"/>
</dbReference>
<name>A0AAP0IF98_9MAGN</name>
<protein>
    <recommendedName>
        <fullName evidence="2">DUF7906 domain-containing protein</fullName>
    </recommendedName>
</protein>
<keyword evidence="1" id="KW-0812">Transmembrane</keyword>
<evidence type="ECO:0000313" key="4">
    <source>
        <dbReference type="Proteomes" id="UP001420932"/>
    </source>
</evidence>
<keyword evidence="1" id="KW-1133">Transmembrane helix</keyword>
<feature type="domain" description="DUF7906" evidence="2">
    <location>
        <begin position="132"/>
        <end position="348"/>
    </location>
</feature>
<evidence type="ECO:0000259" key="2">
    <source>
        <dbReference type="Pfam" id="PF25483"/>
    </source>
</evidence>
<evidence type="ECO:0000256" key="1">
    <source>
        <dbReference type="SAM" id="Phobius"/>
    </source>
</evidence>
<evidence type="ECO:0000313" key="3">
    <source>
        <dbReference type="EMBL" id="KAK9114207.1"/>
    </source>
</evidence>
<gene>
    <name evidence="3" type="ORF">Syun_021004</name>
</gene>
<accession>A0AAP0IF98</accession>
<dbReference type="Proteomes" id="UP001420932">
    <property type="component" value="Unassembled WGS sequence"/>
</dbReference>
<dbReference type="AlphaFoldDB" id="A0AAP0IF98"/>
<feature type="transmembrane region" description="Helical" evidence="1">
    <location>
        <begin position="698"/>
        <end position="718"/>
    </location>
</feature>
<comment type="caution">
    <text evidence="3">The sequence shown here is derived from an EMBL/GenBank/DDBJ whole genome shotgun (WGS) entry which is preliminary data.</text>
</comment>
<dbReference type="InterPro" id="IPR057228">
    <property type="entry name" value="DUF7906"/>
</dbReference>
<dbReference type="Pfam" id="PF25483">
    <property type="entry name" value="DUF7906"/>
    <property type="match status" value="1"/>
</dbReference>
<feature type="transmembrane region" description="Helical" evidence="1">
    <location>
        <begin position="60"/>
        <end position="81"/>
    </location>
</feature>
<keyword evidence="4" id="KW-1185">Reference proteome</keyword>
<proteinExistence type="predicted"/>
<sequence length="731" mass="82187">MFGISKLALRISAAVREIDQPSERFYCCCYKTLLLHNSLEFDLLSFNPDMASSPPTTTPLLLLLILFLSATIAASSTPPILGLDSFLTQQFRLDPQASNDSFLSLSSSIKKSLRRHHSPPHPNLLLSSLQLSIPLHIKLVGPTFSSAAPSLLSSLISATHFSDHFHYTNHHHHPLPITHSPQLHIAHHHSLHPQISSALKSQISTTPSSLRSSFLSIPFSTVDQIVKDDFLKGNSAHLGGEVYIYLINLGPQSHPYAYSYGGDGGGDSSSPSFTRCLGSVWTGKERYIWIDLAAGPVNYGPALSGDGVLPRGEFHPLAAVHGPPKSEKVVLADLASLIWSAYQVLLVPSLRIPVTLEKALVVQFIHVHGSEEKDLRGLNWDNIERTFMDEAHDGGLLLKDQTLRFRTYHVNYNVCPVCSFAISRATNSYTSRFFFQNYTLIVSEYLDSKRLHQTLQESDDELKRAAGILDQEEDFGRVIPVYVFDLDYNRHLMLDRYHQSVAFKDMVIAVRTRSSQTVSDYNCNGRHVITQTRELERPIVGSILQSMWGVSPTHLVWSSRHNSTMVDYTWSVGQTPFGPFSETSSLSFVQRDAARRNVLLTTLNYTITSAIEVLESISAHGGDRHLLKQGQHVVFVERWNLLKYKLDKAVSALSHSDFEMASYFIRSSDHDLFVIHALIYQASQELEATFTCFKDPPFPWASVAMLSFGFVAFFYVYARRDRIFRSKRKQF</sequence>